<evidence type="ECO:0000256" key="1">
    <source>
        <dbReference type="ARBA" id="ARBA00004123"/>
    </source>
</evidence>
<dbReference type="GeneID" id="103567539"/>
<proteinExistence type="predicted"/>
<evidence type="ECO:0000313" key="10">
    <source>
        <dbReference type="RefSeq" id="XP_008542447.2"/>
    </source>
</evidence>
<comment type="subcellular location">
    <subcellularLocation>
        <location evidence="1 5 6">Nucleus</location>
    </subcellularLocation>
</comment>
<name>A0ABM2FQI5_EQUPR</name>
<keyword evidence="2 5" id="KW-0238">DNA-binding</keyword>
<evidence type="ECO:0000313" key="9">
    <source>
        <dbReference type="Proteomes" id="UP001652662"/>
    </source>
</evidence>
<sequence>MQEPGSLRGPPPSPSPPRRRRQERTVYSKEQQQELESSFQTNKYPTYEDREALAARLALQERQVQVWFKNRRAKESRPRGRGARAVPRGPGAAAPPRVPVPVPAGPPPPEGPGFCSPPPPSAASIFPPAEPSICSPGQAWWGPAHGAQDVVPAAPAPAPAWPHDPYASDFSPDPVAIPDFTALFSPRDPCEGPAPSCASGSQKREDSADANGSGPARLQDL</sequence>
<evidence type="ECO:0000256" key="7">
    <source>
        <dbReference type="SAM" id="MobiDB-lite"/>
    </source>
</evidence>
<reference evidence="10" key="1">
    <citation type="submission" date="2025-08" db="UniProtKB">
        <authorList>
            <consortium name="RefSeq"/>
        </authorList>
    </citation>
    <scope>IDENTIFICATION</scope>
    <source>
        <tissue evidence="10">Blood</tissue>
    </source>
</reference>
<dbReference type="CDD" id="cd00086">
    <property type="entry name" value="homeodomain"/>
    <property type="match status" value="1"/>
</dbReference>
<dbReference type="SMART" id="SM00389">
    <property type="entry name" value="HOX"/>
    <property type="match status" value="1"/>
</dbReference>
<dbReference type="PROSITE" id="PS50071">
    <property type="entry name" value="HOMEOBOX_2"/>
    <property type="match status" value="1"/>
</dbReference>
<evidence type="ECO:0000259" key="8">
    <source>
        <dbReference type="PROSITE" id="PS50071"/>
    </source>
</evidence>
<dbReference type="SUPFAM" id="SSF46689">
    <property type="entry name" value="Homeodomain-like"/>
    <property type="match status" value="1"/>
</dbReference>
<evidence type="ECO:0000256" key="5">
    <source>
        <dbReference type="PROSITE-ProRule" id="PRU00108"/>
    </source>
</evidence>
<dbReference type="Pfam" id="PF00046">
    <property type="entry name" value="Homeodomain"/>
    <property type="match status" value="1"/>
</dbReference>
<feature type="compositionally biased region" description="Pro residues" evidence="7">
    <location>
        <begin position="96"/>
        <end position="121"/>
    </location>
</feature>
<dbReference type="InterPro" id="IPR009057">
    <property type="entry name" value="Homeodomain-like_sf"/>
</dbReference>
<accession>A0ABM2FQI5</accession>
<organism evidence="9 10">
    <name type="scientific">Equus przewalskii</name>
    <name type="common">Przewalski's horse</name>
    <name type="synonym">Equus caballus przewalskii</name>
    <dbReference type="NCBI Taxonomy" id="9798"/>
    <lineage>
        <taxon>Eukaryota</taxon>
        <taxon>Metazoa</taxon>
        <taxon>Chordata</taxon>
        <taxon>Craniata</taxon>
        <taxon>Vertebrata</taxon>
        <taxon>Euteleostomi</taxon>
        <taxon>Mammalia</taxon>
        <taxon>Eutheria</taxon>
        <taxon>Laurasiatheria</taxon>
        <taxon>Perissodactyla</taxon>
        <taxon>Equidae</taxon>
        <taxon>Equus</taxon>
    </lineage>
</organism>
<dbReference type="Proteomes" id="UP001652662">
    <property type="component" value="Chromosome 9"/>
</dbReference>
<dbReference type="InterPro" id="IPR001356">
    <property type="entry name" value="HD"/>
</dbReference>
<dbReference type="PANTHER" id="PTHR45793">
    <property type="entry name" value="HOMEOBOX PROTEIN"/>
    <property type="match status" value="1"/>
</dbReference>
<evidence type="ECO:0000256" key="2">
    <source>
        <dbReference type="ARBA" id="ARBA00023125"/>
    </source>
</evidence>
<gene>
    <name evidence="10" type="primary">LOC103567539</name>
</gene>
<feature type="compositionally biased region" description="Polar residues" evidence="7">
    <location>
        <begin position="28"/>
        <end position="44"/>
    </location>
</feature>
<feature type="region of interest" description="Disordered" evidence="7">
    <location>
        <begin position="145"/>
        <end position="221"/>
    </location>
</feature>
<feature type="region of interest" description="Disordered" evidence="7">
    <location>
        <begin position="67"/>
        <end position="129"/>
    </location>
</feature>
<keyword evidence="3 5" id="KW-0371">Homeobox</keyword>
<feature type="DNA-binding region" description="Homeobox" evidence="5">
    <location>
        <begin position="20"/>
        <end position="79"/>
    </location>
</feature>
<evidence type="ECO:0000256" key="6">
    <source>
        <dbReference type="RuleBase" id="RU000682"/>
    </source>
</evidence>
<dbReference type="PANTHER" id="PTHR45793:SF12">
    <property type="entry name" value="TETRAPEPTIDE REPEAT HOMEOBOX 1"/>
    <property type="match status" value="1"/>
</dbReference>
<evidence type="ECO:0000256" key="4">
    <source>
        <dbReference type="ARBA" id="ARBA00023242"/>
    </source>
</evidence>
<keyword evidence="4 5" id="KW-0539">Nucleus</keyword>
<evidence type="ECO:0000256" key="3">
    <source>
        <dbReference type="ARBA" id="ARBA00023155"/>
    </source>
</evidence>
<dbReference type="Gene3D" id="1.10.10.60">
    <property type="entry name" value="Homeodomain-like"/>
    <property type="match status" value="1"/>
</dbReference>
<dbReference type="GO" id="GO:0003677">
    <property type="term" value="F:DNA binding"/>
    <property type="evidence" value="ECO:0007669"/>
    <property type="project" value="UniProtKB-KW"/>
</dbReference>
<dbReference type="RefSeq" id="XP_008542447.2">
    <property type="nucleotide sequence ID" value="XM_008544225.2"/>
</dbReference>
<feature type="region of interest" description="Disordered" evidence="7">
    <location>
        <begin position="1"/>
        <end position="46"/>
    </location>
</feature>
<keyword evidence="9" id="KW-1185">Reference proteome</keyword>
<feature type="compositionally biased region" description="Low complexity" evidence="7">
    <location>
        <begin position="83"/>
        <end position="95"/>
    </location>
</feature>
<feature type="domain" description="Homeobox" evidence="8">
    <location>
        <begin position="18"/>
        <end position="78"/>
    </location>
</feature>
<protein>
    <submittedName>
        <fullName evidence="10">Tetrapeptide repeat homeobox protein 2</fullName>
    </submittedName>
</protein>